<keyword evidence="4" id="KW-1185">Reference proteome</keyword>
<dbReference type="AlphaFoldDB" id="A0A7Z0ERC1"/>
<dbReference type="RefSeq" id="WP_246407765.1">
    <property type="nucleotide sequence ID" value="NZ_JACCFS010000001.1"/>
</dbReference>
<reference evidence="3 4" key="1">
    <citation type="submission" date="2020-07" db="EMBL/GenBank/DDBJ databases">
        <title>Sequencing the genomes of 1000 actinobacteria strains.</title>
        <authorList>
            <person name="Klenk H.-P."/>
        </authorList>
    </citation>
    <scope>NUCLEOTIDE SEQUENCE [LARGE SCALE GENOMIC DNA]</scope>
    <source>
        <strain evidence="3 4">DSM 44442</strain>
    </source>
</reference>
<feature type="transmembrane region" description="Helical" evidence="2">
    <location>
        <begin position="24"/>
        <end position="47"/>
    </location>
</feature>
<keyword evidence="2" id="KW-1133">Transmembrane helix</keyword>
<feature type="region of interest" description="Disordered" evidence="1">
    <location>
        <begin position="1"/>
        <end position="20"/>
    </location>
</feature>
<name>A0A7Z0ERC1_9ACTN</name>
<comment type="caution">
    <text evidence="3">The sequence shown here is derived from an EMBL/GenBank/DDBJ whole genome shotgun (WGS) entry which is preliminary data.</text>
</comment>
<dbReference type="EMBL" id="JACCFS010000001">
    <property type="protein sequence ID" value="NYJ36860.1"/>
    <property type="molecule type" value="Genomic_DNA"/>
</dbReference>
<evidence type="ECO:0000256" key="2">
    <source>
        <dbReference type="SAM" id="Phobius"/>
    </source>
</evidence>
<keyword evidence="2" id="KW-0812">Transmembrane</keyword>
<keyword evidence="2" id="KW-0472">Membrane</keyword>
<protein>
    <submittedName>
        <fullName evidence="3">Uncharacterized protein</fullName>
    </submittedName>
</protein>
<organism evidence="3 4">
    <name type="scientific">Nocardiopsis aegyptia</name>
    <dbReference type="NCBI Taxonomy" id="220378"/>
    <lineage>
        <taxon>Bacteria</taxon>
        <taxon>Bacillati</taxon>
        <taxon>Actinomycetota</taxon>
        <taxon>Actinomycetes</taxon>
        <taxon>Streptosporangiales</taxon>
        <taxon>Nocardiopsidaceae</taxon>
        <taxon>Nocardiopsis</taxon>
    </lineage>
</organism>
<evidence type="ECO:0000313" key="4">
    <source>
        <dbReference type="Proteomes" id="UP000572051"/>
    </source>
</evidence>
<accession>A0A7Z0ERC1</accession>
<feature type="transmembrane region" description="Helical" evidence="2">
    <location>
        <begin position="62"/>
        <end position="81"/>
    </location>
</feature>
<gene>
    <name evidence="3" type="ORF">HNR10_004741</name>
</gene>
<dbReference type="Proteomes" id="UP000572051">
    <property type="component" value="Unassembled WGS sequence"/>
</dbReference>
<evidence type="ECO:0000256" key="1">
    <source>
        <dbReference type="SAM" id="MobiDB-lite"/>
    </source>
</evidence>
<sequence>MDAPSTNPSSARPRSRPGSRRSRIALTVLTVLCVLTALFAVSAYVGLDPGDSQVGLRAGVAFHYPLLIVHIVTSTIALLALSSSGPRCGARAPTGSSAGSACSPVSCPARCPAWAWPC</sequence>
<proteinExistence type="predicted"/>
<feature type="compositionally biased region" description="Low complexity" evidence="1">
    <location>
        <begin position="1"/>
        <end position="12"/>
    </location>
</feature>
<evidence type="ECO:0000313" key="3">
    <source>
        <dbReference type="EMBL" id="NYJ36860.1"/>
    </source>
</evidence>